<dbReference type="RefSeq" id="WP_229887580.1">
    <property type="nucleotide sequence ID" value="NZ_BMUG01000005.1"/>
</dbReference>
<gene>
    <name evidence="1" type="ORF">Smic_81180</name>
</gene>
<name>A0A7J0D4B4_STRMI</name>
<comment type="caution">
    <text evidence="1">The sequence shown here is derived from an EMBL/GenBank/DDBJ whole genome shotgun (WGS) entry which is preliminary data.</text>
</comment>
<organism evidence="1 2">
    <name type="scientific">Streptomyces microflavus</name>
    <name type="common">Streptomyces lipmanii</name>
    <dbReference type="NCBI Taxonomy" id="1919"/>
    <lineage>
        <taxon>Bacteria</taxon>
        <taxon>Bacillati</taxon>
        <taxon>Actinomycetota</taxon>
        <taxon>Actinomycetes</taxon>
        <taxon>Kitasatosporales</taxon>
        <taxon>Streptomycetaceae</taxon>
        <taxon>Streptomyces</taxon>
    </lineage>
</organism>
<evidence type="ECO:0000313" key="2">
    <source>
        <dbReference type="Proteomes" id="UP000498740"/>
    </source>
</evidence>
<dbReference type="EMBL" id="BLWD01000002">
    <property type="protein sequence ID" value="GFN09562.1"/>
    <property type="molecule type" value="Genomic_DNA"/>
</dbReference>
<proteinExistence type="predicted"/>
<dbReference type="AlphaFoldDB" id="A0A7J0D4B4"/>
<protein>
    <submittedName>
        <fullName evidence="1">Uncharacterized protein</fullName>
    </submittedName>
</protein>
<evidence type="ECO:0000313" key="1">
    <source>
        <dbReference type="EMBL" id="GFN09562.1"/>
    </source>
</evidence>
<dbReference type="Proteomes" id="UP000498740">
    <property type="component" value="Unassembled WGS sequence"/>
</dbReference>
<reference evidence="1 2" key="1">
    <citation type="submission" date="2020-05" db="EMBL/GenBank/DDBJ databases">
        <title>Whole genome shotgun sequence of Streptomyces microflavus NBRC 13062.</title>
        <authorList>
            <person name="Komaki H."/>
            <person name="Tamura T."/>
        </authorList>
    </citation>
    <scope>NUCLEOTIDE SEQUENCE [LARGE SCALE GENOMIC DNA]</scope>
    <source>
        <strain evidence="1 2">NBRC 13062</strain>
    </source>
</reference>
<sequence>MTPRQSLSEAIQRAASRAVQQEAGGWLIATVTAVNAGGTVDITTARGPVAAVRRLKSYSAPVVGDKVKVDFKPDGNWLVIDALAS</sequence>
<accession>A0A7J0D4B4</accession>